<evidence type="ECO:0000313" key="2">
    <source>
        <dbReference type="Proteomes" id="UP000789375"/>
    </source>
</evidence>
<feature type="non-terminal residue" evidence="1">
    <location>
        <position position="127"/>
    </location>
</feature>
<dbReference type="Proteomes" id="UP000789375">
    <property type="component" value="Unassembled WGS sequence"/>
</dbReference>
<gene>
    <name evidence="1" type="ORF">FMOSSE_LOCUS16437</name>
</gene>
<comment type="caution">
    <text evidence="1">The sequence shown here is derived from an EMBL/GenBank/DDBJ whole genome shotgun (WGS) entry which is preliminary data.</text>
</comment>
<dbReference type="AlphaFoldDB" id="A0A9N9NMG2"/>
<protein>
    <submittedName>
        <fullName evidence="1">8670_t:CDS:1</fullName>
    </submittedName>
</protein>
<sequence length="127" mass="15155">FIGNSFNVILCDFGLCKEAKKNYDRKTWWYETYWIVLLECIMKKKFYGNDKDFQESSNLQKQIIEKFLLSILKENIHVKIPNLNNIVYNIIGDLQMKKALCGIHFPIKVKRFALKIFEKLKRSQIDT</sequence>
<reference evidence="1" key="1">
    <citation type="submission" date="2021-06" db="EMBL/GenBank/DDBJ databases">
        <authorList>
            <person name="Kallberg Y."/>
            <person name="Tangrot J."/>
            <person name="Rosling A."/>
        </authorList>
    </citation>
    <scope>NUCLEOTIDE SEQUENCE</scope>
    <source>
        <strain evidence="1">87-6 pot B 2015</strain>
    </source>
</reference>
<organism evidence="1 2">
    <name type="scientific">Funneliformis mosseae</name>
    <name type="common">Endomycorrhizal fungus</name>
    <name type="synonym">Glomus mosseae</name>
    <dbReference type="NCBI Taxonomy" id="27381"/>
    <lineage>
        <taxon>Eukaryota</taxon>
        <taxon>Fungi</taxon>
        <taxon>Fungi incertae sedis</taxon>
        <taxon>Mucoromycota</taxon>
        <taxon>Glomeromycotina</taxon>
        <taxon>Glomeromycetes</taxon>
        <taxon>Glomerales</taxon>
        <taxon>Glomeraceae</taxon>
        <taxon>Funneliformis</taxon>
    </lineage>
</organism>
<accession>A0A9N9NMG2</accession>
<feature type="non-terminal residue" evidence="1">
    <location>
        <position position="1"/>
    </location>
</feature>
<keyword evidence="2" id="KW-1185">Reference proteome</keyword>
<name>A0A9N9NMG2_FUNMO</name>
<proteinExistence type="predicted"/>
<dbReference type="EMBL" id="CAJVPP010023287">
    <property type="protein sequence ID" value="CAG8746956.1"/>
    <property type="molecule type" value="Genomic_DNA"/>
</dbReference>
<evidence type="ECO:0000313" key="1">
    <source>
        <dbReference type="EMBL" id="CAG8746956.1"/>
    </source>
</evidence>